<keyword evidence="2" id="KW-1133">Transmembrane helix</keyword>
<reference evidence="4" key="1">
    <citation type="submission" date="2024-06" db="UniProtKB">
        <authorList>
            <consortium name="RefSeq"/>
        </authorList>
    </citation>
    <scope>NUCLEOTIDE SEQUENCE [LARGE SCALE GENOMIC DNA]</scope>
</reference>
<dbReference type="AlphaFoldDB" id="A0A8B8BPM7"/>
<evidence type="ECO:0000256" key="1">
    <source>
        <dbReference type="SAM" id="MobiDB-lite"/>
    </source>
</evidence>
<accession>A0A8B8BPM7</accession>
<feature type="transmembrane region" description="Helical" evidence="2">
    <location>
        <begin position="357"/>
        <end position="381"/>
    </location>
</feature>
<dbReference type="KEGG" id="cvn:111111920"/>
<gene>
    <name evidence="5" type="primary">LOC111111920</name>
</gene>
<proteinExistence type="predicted"/>
<feature type="signal peptide" evidence="3">
    <location>
        <begin position="1"/>
        <end position="22"/>
    </location>
</feature>
<dbReference type="GeneID" id="111111920"/>
<keyword evidence="2" id="KW-0812">Transmembrane</keyword>
<name>A0A8B8BPM7_CRAVI</name>
<dbReference type="RefSeq" id="XP_022304824.1">
    <property type="nucleotide sequence ID" value="XM_022449116.1"/>
</dbReference>
<feature type="region of interest" description="Disordered" evidence="1">
    <location>
        <begin position="324"/>
        <end position="351"/>
    </location>
</feature>
<feature type="chain" id="PRO_5034707244" evidence="3">
    <location>
        <begin position="23"/>
        <end position="531"/>
    </location>
</feature>
<evidence type="ECO:0000256" key="2">
    <source>
        <dbReference type="SAM" id="Phobius"/>
    </source>
</evidence>
<feature type="compositionally biased region" description="Polar residues" evidence="1">
    <location>
        <begin position="339"/>
        <end position="351"/>
    </location>
</feature>
<keyword evidence="4" id="KW-1185">Reference proteome</keyword>
<organism evidence="4 5">
    <name type="scientific">Crassostrea virginica</name>
    <name type="common">Eastern oyster</name>
    <dbReference type="NCBI Taxonomy" id="6565"/>
    <lineage>
        <taxon>Eukaryota</taxon>
        <taxon>Metazoa</taxon>
        <taxon>Spiralia</taxon>
        <taxon>Lophotrochozoa</taxon>
        <taxon>Mollusca</taxon>
        <taxon>Bivalvia</taxon>
        <taxon>Autobranchia</taxon>
        <taxon>Pteriomorphia</taxon>
        <taxon>Ostreida</taxon>
        <taxon>Ostreoidea</taxon>
        <taxon>Ostreidae</taxon>
        <taxon>Crassostrea</taxon>
    </lineage>
</organism>
<keyword evidence="2" id="KW-0472">Membrane</keyword>
<reference evidence="5" key="2">
    <citation type="submission" date="2025-08" db="UniProtKB">
        <authorList>
            <consortium name="RefSeq"/>
        </authorList>
    </citation>
    <scope>IDENTIFICATION</scope>
    <source>
        <tissue evidence="5">Whole sample</tissue>
    </source>
</reference>
<evidence type="ECO:0000313" key="4">
    <source>
        <dbReference type="Proteomes" id="UP000694844"/>
    </source>
</evidence>
<evidence type="ECO:0000256" key="3">
    <source>
        <dbReference type="SAM" id="SignalP"/>
    </source>
</evidence>
<dbReference type="Proteomes" id="UP000694844">
    <property type="component" value="Chromosome 1"/>
</dbReference>
<evidence type="ECO:0000313" key="5">
    <source>
        <dbReference type="RefSeq" id="XP_022304824.1"/>
    </source>
</evidence>
<protein>
    <submittedName>
        <fullName evidence="5">Uncharacterized protein LOC111111920 isoform X1</fullName>
    </submittedName>
</protein>
<sequence length="531" mass="59741">MKELSMLLGFLFQYCALHAALPEGIYNAPVTWEEATKSCHLSLIHAADVADQSSSSFWQPFVSIQTKPIIPKGCRDLMVPKIKASRYIQNNNVTNCYHFCNFNVDNKELLIEAFLIKGGNCSCVKHYDHDDKPRRDCPNCTCIQSDGRDHQGNNGNIYAVYKIDTKIKKADAIEKKYSAGCGSTRPPAGELTFDDCNVQRGAYWHNLSNVHGKQILEQENMTWDEFNVKCSGHLLSFEETPNIQRTGTTNIPHSVRFWVGERIWNYIHFGIESNLLTNIPENPSIKCAYYNKTAGKTEFGSCMSKHSYKCNETDMSRSTESSIHISSVKNQHDDMVPENTESPLHNSSAQNHDGPSLGVVIGIVVGLIVFLVILLISICIYRKRREARNTKSEPSINKVKLNEIQDRQLVYEEDCLDNDYDHLHENPEKFHNANEVNVYDVSRPCGDDSNILGSDVYDTTNELSKLNETYDSCYHTSSIKPIKAALSSDTYTTIHGPIEGTSFEDGIVPLNTDSSPPNAQTFDAVYHEIAN</sequence>
<keyword evidence="3" id="KW-0732">Signal</keyword>
<dbReference type="OrthoDB" id="6157994at2759"/>